<dbReference type="Proteomes" id="UP000318821">
    <property type="component" value="Unassembled WGS sequence"/>
</dbReference>
<dbReference type="EMBL" id="RHLD01000006">
    <property type="protein sequence ID" value="TPP55466.1"/>
    <property type="molecule type" value="Genomic_DNA"/>
</dbReference>
<reference evidence="2" key="1">
    <citation type="submission" date="2019-02" db="EMBL/GenBank/DDBJ databases">
        <title>FDA dAtabase for Regulatory Grade micrObial Sequences (FDA-ARGOS): Supporting development and validation of Infectious Disease Dx tests.</title>
        <authorList>
            <person name="Duncan R."/>
            <person name="Fisher C."/>
            <person name="Tallon L."/>
            <person name="Sadzewicz L."/>
            <person name="Sengamalay N."/>
            <person name="Ott S."/>
            <person name="Godinez A."/>
            <person name="Nagaraj S."/>
            <person name="Vavikolanu K."/>
            <person name="Vyas G."/>
            <person name="Nadendla S."/>
            <person name="Aluvathingal J."/>
            <person name="Sichtig H."/>
        </authorList>
    </citation>
    <scope>NUCLEOTIDE SEQUENCE [LARGE SCALE GENOMIC DNA]</scope>
    <source>
        <strain evidence="2">FDAARGOS_360</strain>
    </source>
</reference>
<sequence length="122" mass="13079">MPLLVARREHEDDGCVFRGKCAAACYRGGHPRRAGGLGLHEVAMVAASMAKELRQHRLQNSRMARPDDVSTAPVVAIKAAVMPCGGGTTSDGGSGWSSHDYLLRRYQAMSICMLSPLRGRVG</sequence>
<protein>
    <submittedName>
        <fullName evidence="1">Uncharacterized protein</fullName>
    </submittedName>
</protein>
<evidence type="ECO:0000313" key="2">
    <source>
        <dbReference type="Proteomes" id="UP000318821"/>
    </source>
</evidence>
<comment type="caution">
    <text evidence="1">The sequence shown here is derived from an EMBL/GenBank/DDBJ whole genome shotgun (WGS) entry which is preliminary data.</text>
</comment>
<gene>
    <name evidence="1" type="ORF">CGC20_10300</name>
</gene>
<proteinExistence type="predicted"/>
<name>A0A504Y466_LEIDO</name>
<dbReference type="AlphaFoldDB" id="A0A504Y466"/>
<organism evidence="1 2">
    <name type="scientific">Leishmania donovani</name>
    <dbReference type="NCBI Taxonomy" id="5661"/>
    <lineage>
        <taxon>Eukaryota</taxon>
        <taxon>Discoba</taxon>
        <taxon>Euglenozoa</taxon>
        <taxon>Kinetoplastea</taxon>
        <taxon>Metakinetoplastina</taxon>
        <taxon>Trypanosomatida</taxon>
        <taxon>Trypanosomatidae</taxon>
        <taxon>Leishmaniinae</taxon>
        <taxon>Leishmania</taxon>
    </lineage>
</organism>
<accession>A0A504Y466</accession>
<evidence type="ECO:0000313" key="1">
    <source>
        <dbReference type="EMBL" id="TPP55466.1"/>
    </source>
</evidence>